<accession>A0A2U3LYB8</accession>
<dbReference type="Proteomes" id="UP000238916">
    <property type="component" value="Unassembled WGS sequence"/>
</dbReference>
<organism evidence="1 2">
    <name type="scientific">Candidatus Desulfosporosinus infrequens</name>
    <dbReference type="NCBI Taxonomy" id="2043169"/>
    <lineage>
        <taxon>Bacteria</taxon>
        <taxon>Bacillati</taxon>
        <taxon>Bacillota</taxon>
        <taxon>Clostridia</taxon>
        <taxon>Eubacteriales</taxon>
        <taxon>Desulfitobacteriaceae</taxon>
        <taxon>Desulfosporosinus</taxon>
    </lineage>
</organism>
<name>A0A2U3LYB8_9FIRM</name>
<proteinExistence type="predicted"/>
<evidence type="ECO:0000313" key="1">
    <source>
        <dbReference type="EMBL" id="SPF56762.1"/>
    </source>
</evidence>
<dbReference type="AlphaFoldDB" id="A0A2U3LYB8"/>
<protein>
    <submittedName>
        <fullName evidence="1">Uncharacterized protein</fullName>
    </submittedName>
</protein>
<gene>
    <name evidence="1" type="ORF">SBF1_950040</name>
</gene>
<evidence type="ECO:0000313" key="2">
    <source>
        <dbReference type="Proteomes" id="UP000238916"/>
    </source>
</evidence>
<dbReference type="EMBL" id="OMOF01000945">
    <property type="protein sequence ID" value="SPF56762.1"/>
    <property type="molecule type" value="Genomic_DNA"/>
</dbReference>
<reference evidence="2" key="1">
    <citation type="submission" date="2018-02" db="EMBL/GenBank/DDBJ databases">
        <authorList>
            <person name="Hausmann B."/>
        </authorList>
    </citation>
    <scope>NUCLEOTIDE SEQUENCE [LARGE SCALE GENOMIC DNA]</scope>
    <source>
        <strain evidence="2">Peat soil MAG SbF1</strain>
    </source>
</reference>
<sequence>MIPPGVNMPPTSMRQSLHTYNLKKQLRVIICPKLFSLLQGIFKLSFDVLNFSVFQRLF</sequence>